<dbReference type="AlphaFoldDB" id="A0A4P0YDY2"/>
<dbReference type="EMBL" id="CABDVL010000003">
    <property type="protein sequence ID" value="VTM58629.1"/>
    <property type="molecule type" value="Genomic_DNA"/>
</dbReference>
<organism evidence="1">
    <name type="scientific">Klebsiella pneumoniae</name>
    <dbReference type="NCBI Taxonomy" id="573"/>
    <lineage>
        <taxon>Bacteria</taxon>
        <taxon>Pseudomonadati</taxon>
        <taxon>Pseudomonadota</taxon>
        <taxon>Gammaproteobacteria</taxon>
        <taxon>Enterobacterales</taxon>
        <taxon>Enterobacteriaceae</taxon>
        <taxon>Klebsiella/Raoultella group</taxon>
        <taxon>Klebsiella</taxon>
        <taxon>Klebsiella pneumoniae complex</taxon>
    </lineage>
</organism>
<name>A0A4P0YDY2_KLEPN</name>
<proteinExistence type="predicted"/>
<dbReference type="Proteomes" id="UP000507695">
    <property type="component" value="Unassembled WGS sequence"/>
</dbReference>
<protein>
    <submittedName>
        <fullName evidence="1">PEP-dependent phosphotransferase enzyme II</fullName>
    </submittedName>
</protein>
<dbReference type="GO" id="GO:0016740">
    <property type="term" value="F:transferase activity"/>
    <property type="evidence" value="ECO:0007669"/>
    <property type="project" value="UniProtKB-KW"/>
</dbReference>
<gene>
    <name evidence="1" type="ORF">NCTC9183_05640</name>
</gene>
<accession>A0A4P0YDY2</accession>
<sequence length="31" mass="3564">MTYLFENQQALAAGSPTLPHIYLQGFWDFTC</sequence>
<keyword evidence="1" id="KW-0808">Transferase</keyword>
<evidence type="ECO:0000313" key="1">
    <source>
        <dbReference type="EMBL" id="VTM58629.1"/>
    </source>
</evidence>
<reference evidence="1" key="1">
    <citation type="submission" date="2019-04" db="EMBL/GenBank/DDBJ databases">
        <authorList>
            <consortium name="Pathogen Informatics"/>
        </authorList>
    </citation>
    <scope>NUCLEOTIDE SEQUENCE</scope>
    <source>
        <strain evidence="1">NCTC9183</strain>
    </source>
</reference>